<accession>A0A840DNU6</accession>
<keyword evidence="1" id="KW-1133">Transmembrane helix</keyword>
<evidence type="ECO:0000256" key="1">
    <source>
        <dbReference type="SAM" id="Phobius"/>
    </source>
</evidence>
<keyword evidence="3" id="KW-1185">Reference proteome</keyword>
<feature type="transmembrane region" description="Helical" evidence="1">
    <location>
        <begin position="41"/>
        <end position="63"/>
    </location>
</feature>
<dbReference type="RefSeq" id="WP_183304716.1">
    <property type="nucleotide sequence ID" value="NZ_JACIFD010000009.1"/>
</dbReference>
<comment type="caution">
    <text evidence="2">The sequence shown here is derived from an EMBL/GenBank/DDBJ whole genome shotgun (WGS) entry which is preliminary data.</text>
</comment>
<organism evidence="2 3">
    <name type="scientific">Canibacter oris</name>
    <dbReference type="NCBI Taxonomy" id="1365628"/>
    <lineage>
        <taxon>Bacteria</taxon>
        <taxon>Bacillati</taxon>
        <taxon>Actinomycetota</taxon>
        <taxon>Actinomycetes</taxon>
        <taxon>Micrococcales</taxon>
        <taxon>Microbacteriaceae</taxon>
        <taxon>Canibacter</taxon>
    </lineage>
</organism>
<sequence>MKHKIFTVLALLSTAFMAFFAHYGLTDYLQSSGFFDGSASAVAFAVVAAALPFMLWMILTVALPQRAGDKVLKWAIRLAAVTGVYVLALPWVIQALSGNNHISLIAAFWVTAGVIFFIAYKLRDLQPRQQAVA</sequence>
<evidence type="ECO:0000313" key="3">
    <source>
        <dbReference type="Proteomes" id="UP000571183"/>
    </source>
</evidence>
<name>A0A840DNU6_9MICO</name>
<reference evidence="2" key="1">
    <citation type="submission" date="2020-08" db="EMBL/GenBank/DDBJ databases">
        <title>Sequencing the genomes of 1000 actinobacteria strains.</title>
        <authorList>
            <person name="Klenk H.-P."/>
        </authorList>
    </citation>
    <scope>NUCLEOTIDE SEQUENCE [LARGE SCALE GENOMIC DNA]</scope>
    <source>
        <strain evidence="2">DSM 27064</strain>
    </source>
</reference>
<protein>
    <submittedName>
        <fullName evidence="2">Putative membrane-anchored protein</fullName>
    </submittedName>
</protein>
<gene>
    <name evidence="2" type="ORF">F5897_001022</name>
</gene>
<keyword evidence="1" id="KW-0472">Membrane</keyword>
<dbReference type="Proteomes" id="UP000571183">
    <property type="component" value="Unassembled WGS sequence"/>
</dbReference>
<evidence type="ECO:0000313" key="2">
    <source>
        <dbReference type="EMBL" id="MBB4071708.1"/>
    </source>
</evidence>
<feature type="transmembrane region" description="Helical" evidence="1">
    <location>
        <begin position="75"/>
        <end position="96"/>
    </location>
</feature>
<dbReference type="AlphaFoldDB" id="A0A840DNU6"/>
<keyword evidence="1" id="KW-0812">Transmembrane</keyword>
<proteinExistence type="predicted"/>
<dbReference type="EMBL" id="JACIFD010000009">
    <property type="protein sequence ID" value="MBB4071708.1"/>
    <property type="molecule type" value="Genomic_DNA"/>
</dbReference>
<feature type="transmembrane region" description="Helical" evidence="1">
    <location>
        <begin position="102"/>
        <end position="120"/>
    </location>
</feature>